<dbReference type="EMBL" id="BKCJ010003532">
    <property type="protein sequence ID" value="GEU55659.1"/>
    <property type="molecule type" value="Genomic_DNA"/>
</dbReference>
<gene>
    <name evidence="2" type="ORF">Tci_027637</name>
</gene>
<proteinExistence type="predicted"/>
<name>A0A6L2L320_TANCI</name>
<comment type="caution">
    <text evidence="2">The sequence shown here is derived from an EMBL/GenBank/DDBJ whole genome shotgun (WGS) entry which is preliminary data.</text>
</comment>
<sequence>MAAFRVHETQFQKFIKSLISLNDKDGEKVDKSKALDASLVDTESSETESRERDTRSRLRNDAHANDADIKLIYDEEPMAEVQLTAGHNVFATGQHHIEQAELNNE</sequence>
<evidence type="ECO:0000256" key="1">
    <source>
        <dbReference type="SAM" id="MobiDB-lite"/>
    </source>
</evidence>
<protein>
    <submittedName>
        <fullName evidence="2">Uncharacterized protein</fullName>
    </submittedName>
</protein>
<feature type="compositionally biased region" description="Basic and acidic residues" evidence="1">
    <location>
        <begin position="47"/>
        <end position="61"/>
    </location>
</feature>
<organism evidence="2">
    <name type="scientific">Tanacetum cinerariifolium</name>
    <name type="common">Dalmatian daisy</name>
    <name type="synonym">Chrysanthemum cinerariifolium</name>
    <dbReference type="NCBI Taxonomy" id="118510"/>
    <lineage>
        <taxon>Eukaryota</taxon>
        <taxon>Viridiplantae</taxon>
        <taxon>Streptophyta</taxon>
        <taxon>Embryophyta</taxon>
        <taxon>Tracheophyta</taxon>
        <taxon>Spermatophyta</taxon>
        <taxon>Magnoliopsida</taxon>
        <taxon>eudicotyledons</taxon>
        <taxon>Gunneridae</taxon>
        <taxon>Pentapetalae</taxon>
        <taxon>asterids</taxon>
        <taxon>campanulids</taxon>
        <taxon>Asterales</taxon>
        <taxon>Asteraceae</taxon>
        <taxon>Asteroideae</taxon>
        <taxon>Anthemideae</taxon>
        <taxon>Anthemidinae</taxon>
        <taxon>Tanacetum</taxon>
    </lineage>
</organism>
<reference evidence="2" key="1">
    <citation type="journal article" date="2019" name="Sci. Rep.">
        <title>Draft genome of Tanacetum cinerariifolium, the natural source of mosquito coil.</title>
        <authorList>
            <person name="Yamashiro T."/>
            <person name="Shiraishi A."/>
            <person name="Satake H."/>
            <person name="Nakayama K."/>
        </authorList>
    </citation>
    <scope>NUCLEOTIDE SEQUENCE</scope>
</reference>
<evidence type="ECO:0000313" key="2">
    <source>
        <dbReference type="EMBL" id="GEU55659.1"/>
    </source>
</evidence>
<feature type="region of interest" description="Disordered" evidence="1">
    <location>
        <begin position="26"/>
        <end position="61"/>
    </location>
</feature>
<dbReference type="AlphaFoldDB" id="A0A6L2L320"/>
<accession>A0A6L2L320</accession>